<feature type="coiled-coil region" evidence="2">
    <location>
        <begin position="107"/>
        <end position="190"/>
    </location>
</feature>
<evidence type="ECO:0000313" key="4">
    <source>
        <dbReference type="Proteomes" id="UP000185639"/>
    </source>
</evidence>
<dbReference type="NCBIfam" id="TIGR01730">
    <property type="entry name" value="RND_mfp"/>
    <property type="match status" value="1"/>
</dbReference>
<keyword evidence="2" id="KW-0175">Coiled coil</keyword>
<dbReference type="RefSeq" id="WP_076514619.1">
    <property type="nucleotide sequence ID" value="NZ_FTOH01000003.1"/>
</dbReference>
<organism evidence="3 4">
    <name type="scientific">Thalassolituus maritimus</name>
    <dbReference type="NCBI Taxonomy" id="484498"/>
    <lineage>
        <taxon>Bacteria</taxon>
        <taxon>Pseudomonadati</taxon>
        <taxon>Pseudomonadota</taxon>
        <taxon>Gammaproteobacteria</taxon>
        <taxon>Oceanospirillales</taxon>
        <taxon>Oceanospirillaceae</taxon>
        <taxon>Thalassolituus</taxon>
    </lineage>
</organism>
<name>A0A1N7KSF4_9GAMM</name>
<dbReference type="OrthoDB" id="9781888at2"/>
<proteinExistence type="inferred from homology"/>
<comment type="similarity">
    <text evidence="1">Belongs to the membrane fusion protein (MFP) (TC 8.A.1) family.</text>
</comment>
<sequence>MTDRKKNLALAGVSILIILASFGAWKLIQDTAPKPGKKEREKIARLVDATPLEKVASRASWQTGGAVTASDSVTLVAQVSGRVEQVSAQAVPGALLKKGALLAQLEKGDYELALEQAQATLAQAKAALAIEEGQVSLAQEEYALSGTELSTSDRALVLREPQLQVAEADMASAEAAVKQARINLARTEIRMPFDGRLSSRAVSPGSYASAGSELFSAVATSEFWVEAKLPRSFLPLLDRDHEVIVSHSAWGNRTRTASILNVLPGVDSGDRQARVILSLKSPLDPEYGPIVLVNDFVTLTLAGREFDDAYQVRRDRVNDDGSVWVINDLKLRKRQPELLYSGRDFVWFSEGFEPGDQLLASQVDAAVEGMPVRVSGQKSDESAGDQP</sequence>
<dbReference type="PANTHER" id="PTHR30469">
    <property type="entry name" value="MULTIDRUG RESISTANCE PROTEIN MDTA"/>
    <property type="match status" value="1"/>
</dbReference>
<evidence type="ECO:0000256" key="1">
    <source>
        <dbReference type="ARBA" id="ARBA00009477"/>
    </source>
</evidence>
<accession>A0A1N7KSF4</accession>
<evidence type="ECO:0000313" key="3">
    <source>
        <dbReference type="EMBL" id="SIS64477.1"/>
    </source>
</evidence>
<dbReference type="SUPFAM" id="SSF111369">
    <property type="entry name" value="HlyD-like secretion proteins"/>
    <property type="match status" value="1"/>
</dbReference>
<dbReference type="InterPro" id="IPR006143">
    <property type="entry name" value="RND_pump_MFP"/>
</dbReference>
<dbReference type="Gene3D" id="2.40.30.170">
    <property type="match status" value="1"/>
</dbReference>
<dbReference type="Gene3D" id="2.40.50.100">
    <property type="match status" value="1"/>
</dbReference>
<dbReference type="EMBL" id="FTOH01000003">
    <property type="protein sequence ID" value="SIS64477.1"/>
    <property type="molecule type" value="Genomic_DNA"/>
</dbReference>
<dbReference type="Proteomes" id="UP000185639">
    <property type="component" value="Unassembled WGS sequence"/>
</dbReference>
<dbReference type="Gene3D" id="1.10.287.470">
    <property type="entry name" value="Helix hairpin bin"/>
    <property type="match status" value="1"/>
</dbReference>
<dbReference type="STRING" id="484498.SAMN05421686_10366"/>
<keyword evidence="4" id="KW-1185">Reference proteome</keyword>
<protein>
    <submittedName>
        <fullName evidence="3">RND family efflux transporter, MFP subunit</fullName>
    </submittedName>
</protein>
<dbReference type="GO" id="GO:1990281">
    <property type="term" value="C:efflux pump complex"/>
    <property type="evidence" value="ECO:0007669"/>
    <property type="project" value="TreeGrafter"/>
</dbReference>
<dbReference type="AlphaFoldDB" id="A0A1N7KSF4"/>
<evidence type="ECO:0000256" key="2">
    <source>
        <dbReference type="SAM" id="Coils"/>
    </source>
</evidence>
<dbReference type="GO" id="GO:0015562">
    <property type="term" value="F:efflux transmembrane transporter activity"/>
    <property type="evidence" value="ECO:0007669"/>
    <property type="project" value="TreeGrafter"/>
</dbReference>
<reference evidence="4" key="1">
    <citation type="submission" date="2017-01" db="EMBL/GenBank/DDBJ databases">
        <authorList>
            <person name="Varghese N."/>
            <person name="Submissions S."/>
        </authorList>
    </citation>
    <scope>NUCLEOTIDE SEQUENCE [LARGE SCALE GENOMIC DNA]</scope>
    <source>
        <strain evidence="4">DSM 24913</strain>
    </source>
</reference>
<gene>
    <name evidence="3" type="ORF">SAMN05421686_10366</name>
</gene>